<dbReference type="InterPro" id="IPR037518">
    <property type="entry name" value="MPN"/>
</dbReference>
<evidence type="ECO:0000256" key="5">
    <source>
        <dbReference type="ARBA" id="ARBA00023049"/>
    </source>
</evidence>
<evidence type="ECO:0000256" key="2">
    <source>
        <dbReference type="ARBA" id="ARBA00022723"/>
    </source>
</evidence>
<dbReference type="STRING" id="861299.J421_3564"/>
<protein>
    <submittedName>
        <fullName evidence="9">DNA repair protein RadC</fullName>
    </submittedName>
</protein>
<feature type="region of interest" description="Disordered" evidence="7">
    <location>
        <begin position="1"/>
        <end position="42"/>
    </location>
</feature>
<dbReference type="InterPro" id="IPR046778">
    <property type="entry name" value="UPF0758_N"/>
</dbReference>
<proteinExistence type="inferred from homology"/>
<dbReference type="InterPro" id="IPR010994">
    <property type="entry name" value="RuvA_2-like"/>
</dbReference>
<dbReference type="FunCoup" id="W0RJZ2">
    <property type="interactions" value="250"/>
</dbReference>
<dbReference type="PATRIC" id="fig|861299.3.peg.3617"/>
<dbReference type="NCBIfam" id="NF000642">
    <property type="entry name" value="PRK00024.1"/>
    <property type="match status" value="1"/>
</dbReference>
<dbReference type="PROSITE" id="PS50249">
    <property type="entry name" value="MPN"/>
    <property type="match status" value="1"/>
</dbReference>
<dbReference type="Pfam" id="PF20582">
    <property type="entry name" value="UPF0758_N"/>
    <property type="match status" value="1"/>
</dbReference>
<evidence type="ECO:0000256" key="4">
    <source>
        <dbReference type="ARBA" id="ARBA00022833"/>
    </source>
</evidence>
<dbReference type="InterPro" id="IPR020891">
    <property type="entry name" value="UPF0758_CS"/>
</dbReference>
<keyword evidence="5" id="KW-0482">Metalloprotease</keyword>
<keyword evidence="4" id="KW-0862">Zinc</keyword>
<evidence type="ECO:0000256" key="1">
    <source>
        <dbReference type="ARBA" id="ARBA00022670"/>
    </source>
</evidence>
<feature type="compositionally biased region" description="Basic and acidic residues" evidence="7">
    <location>
        <begin position="32"/>
        <end position="42"/>
    </location>
</feature>
<keyword evidence="2" id="KW-0479">Metal-binding</keyword>
<dbReference type="PROSITE" id="PS01302">
    <property type="entry name" value="UPF0758"/>
    <property type="match status" value="1"/>
</dbReference>
<dbReference type="InterPro" id="IPR025657">
    <property type="entry name" value="RadC_JAB"/>
</dbReference>
<evidence type="ECO:0000313" key="9">
    <source>
        <dbReference type="EMBL" id="AHG91101.1"/>
    </source>
</evidence>
<comment type="similarity">
    <text evidence="6">Belongs to the UPF0758 family.</text>
</comment>
<evidence type="ECO:0000256" key="6">
    <source>
        <dbReference type="RuleBase" id="RU003797"/>
    </source>
</evidence>
<keyword evidence="1" id="KW-0645">Protease</keyword>
<feature type="domain" description="MPN" evidence="8">
    <location>
        <begin position="130"/>
        <end position="252"/>
    </location>
</feature>
<dbReference type="GO" id="GO:0046872">
    <property type="term" value="F:metal ion binding"/>
    <property type="evidence" value="ECO:0007669"/>
    <property type="project" value="UniProtKB-KW"/>
</dbReference>
<dbReference type="HOGENOM" id="CLU_073529_0_2_0"/>
<dbReference type="OrthoDB" id="9804482at2"/>
<dbReference type="RefSeq" id="WP_025412558.1">
    <property type="nucleotide sequence ID" value="NZ_CP007128.1"/>
</dbReference>
<evidence type="ECO:0000313" key="10">
    <source>
        <dbReference type="Proteomes" id="UP000019151"/>
    </source>
</evidence>
<dbReference type="PANTHER" id="PTHR30471">
    <property type="entry name" value="DNA REPAIR PROTEIN RADC"/>
    <property type="match status" value="1"/>
</dbReference>
<accession>W0RJZ2</accession>
<dbReference type="GO" id="GO:0006508">
    <property type="term" value="P:proteolysis"/>
    <property type="evidence" value="ECO:0007669"/>
    <property type="project" value="UniProtKB-KW"/>
</dbReference>
<dbReference type="AlphaFoldDB" id="W0RJZ2"/>
<reference evidence="9 10" key="1">
    <citation type="journal article" date="2014" name="Genome Announc.">
        <title>Genome Sequence and Methylome of Soil Bacterium Gemmatirosa kalamazoonensis KBS708T, a Member of the Rarely Cultivated Gemmatimonadetes Phylum.</title>
        <authorList>
            <person name="Debruyn J.M."/>
            <person name="Radosevich M."/>
            <person name="Wommack K.E."/>
            <person name="Polson S.W."/>
            <person name="Hauser L.J."/>
            <person name="Fawaz M.N."/>
            <person name="Korlach J."/>
            <person name="Tsai Y.C."/>
        </authorList>
    </citation>
    <scope>NUCLEOTIDE SEQUENCE [LARGE SCALE GENOMIC DNA]</scope>
    <source>
        <strain evidence="9 10">KBS708</strain>
    </source>
</reference>
<dbReference type="Gene3D" id="3.40.140.10">
    <property type="entry name" value="Cytidine Deaminase, domain 2"/>
    <property type="match status" value="1"/>
</dbReference>
<dbReference type="SUPFAM" id="SSF47781">
    <property type="entry name" value="RuvA domain 2-like"/>
    <property type="match status" value="1"/>
</dbReference>
<keyword evidence="3" id="KW-0378">Hydrolase</keyword>
<sequence length="252" mass="26762">METPVAVLREHARPARPRTSGSRAAGGCSIRELPRSERPRERLKGLGPQALNAAELLAIVLGSGTGTSSAIAVAQAVLGRAEGSLRRLALLPVAALTGVPGVGPARAVAIHAALELGRRLADEGRDEGAPIRSPRDVYHAYVGRLQDLPVEEFHVAVLDAQHRLERDILVTRGILNSSLVHPREVFREAIAERAAAIVLVHNHPSGDPTPSPDDRAVTEQLVAAGRLLDIPVHDHVIVGRGRFVSFAEAGLL</sequence>
<dbReference type="InterPro" id="IPR001405">
    <property type="entry name" value="UPF0758"/>
</dbReference>
<dbReference type="eggNOG" id="COG2003">
    <property type="taxonomic scope" value="Bacteria"/>
</dbReference>
<organism evidence="9 10">
    <name type="scientific">Gemmatirosa kalamazoonensis</name>
    <dbReference type="NCBI Taxonomy" id="861299"/>
    <lineage>
        <taxon>Bacteria</taxon>
        <taxon>Pseudomonadati</taxon>
        <taxon>Gemmatimonadota</taxon>
        <taxon>Gemmatimonadia</taxon>
        <taxon>Gemmatimonadales</taxon>
        <taxon>Gemmatimonadaceae</taxon>
        <taxon>Gemmatirosa</taxon>
    </lineage>
</organism>
<evidence type="ECO:0000256" key="7">
    <source>
        <dbReference type="SAM" id="MobiDB-lite"/>
    </source>
</evidence>
<dbReference type="EMBL" id="CP007128">
    <property type="protein sequence ID" value="AHG91101.1"/>
    <property type="molecule type" value="Genomic_DNA"/>
</dbReference>
<name>W0RJZ2_9BACT</name>
<dbReference type="Pfam" id="PF04002">
    <property type="entry name" value="RadC"/>
    <property type="match status" value="1"/>
</dbReference>
<dbReference type="InParanoid" id="W0RJZ2"/>
<dbReference type="KEGG" id="gba:J421_3564"/>
<dbReference type="NCBIfam" id="TIGR00608">
    <property type="entry name" value="radc"/>
    <property type="match status" value="1"/>
</dbReference>
<gene>
    <name evidence="9" type="ORF">J421_3564</name>
</gene>
<keyword evidence="10" id="KW-1185">Reference proteome</keyword>
<dbReference type="CDD" id="cd08071">
    <property type="entry name" value="MPN_DUF2466"/>
    <property type="match status" value="1"/>
</dbReference>
<dbReference type="PANTHER" id="PTHR30471:SF3">
    <property type="entry name" value="UPF0758 PROTEIN YEES-RELATED"/>
    <property type="match status" value="1"/>
</dbReference>
<dbReference type="GO" id="GO:0008237">
    <property type="term" value="F:metallopeptidase activity"/>
    <property type="evidence" value="ECO:0007669"/>
    <property type="project" value="UniProtKB-KW"/>
</dbReference>
<dbReference type="Proteomes" id="UP000019151">
    <property type="component" value="Chromosome"/>
</dbReference>
<evidence type="ECO:0000256" key="3">
    <source>
        <dbReference type="ARBA" id="ARBA00022801"/>
    </source>
</evidence>
<evidence type="ECO:0000259" key="8">
    <source>
        <dbReference type="PROSITE" id="PS50249"/>
    </source>
</evidence>